<keyword evidence="14" id="KW-1185">Reference proteome</keyword>
<organism evidence="13 14">
    <name type="scientific">Mytilus edulis</name>
    <name type="common">Blue mussel</name>
    <dbReference type="NCBI Taxonomy" id="6550"/>
    <lineage>
        <taxon>Eukaryota</taxon>
        <taxon>Metazoa</taxon>
        <taxon>Spiralia</taxon>
        <taxon>Lophotrochozoa</taxon>
        <taxon>Mollusca</taxon>
        <taxon>Bivalvia</taxon>
        <taxon>Autobranchia</taxon>
        <taxon>Pteriomorphia</taxon>
        <taxon>Mytilida</taxon>
        <taxon>Mytiloidea</taxon>
        <taxon>Mytilidae</taxon>
        <taxon>Mytilinae</taxon>
        <taxon>Mytilus</taxon>
    </lineage>
</organism>
<evidence type="ECO:0000256" key="6">
    <source>
        <dbReference type="ARBA" id="ARBA00022840"/>
    </source>
</evidence>
<dbReference type="GO" id="GO:0003779">
    <property type="term" value="F:actin binding"/>
    <property type="evidence" value="ECO:0007669"/>
    <property type="project" value="UniProtKB-KW"/>
</dbReference>
<keyword evidence="6" id="KW-0067">ATP-binding</keyword>
<reference evidence="13" key="1">
    <citation type="submission" date="2021-03" db="EMBL/GenBank/DDBJ databases">
        <authorList>
            <person name="Bekaert M."/>
        </authorList>
    </citation>
    <scope>NUCLEOTIDE SEQUENCE</scope>
</reference>
<keyword evidence="10" id="KW-0966">Cell projection</keyword>
<dbReference type="EMBL" id="CAJPWZ010001275">
    <property type="protein sequence ID" value="CAG2211812.1"/>
    <property type="molecule type" value="Genomic_DNA"/>
</dbReference>
<keyword evidence="11" id="KW-0009">Actin-binding</keyword>
<proteinExistence type="inferred from homology"/>
<evidence type="ECO:0000256" key="7">
    <source>
        <dbReference type="ARBA" id="ARBA00023123"/>
    </source>
</evidence>
<dbReference type="GO" id="GO:0000146">
    <property type="term" value="F:microfilament motor activity"/>
    <property type="evidence" value="ECO:0007669"/>
    <property type="project" value="TreeGrafter"/>
</dbReference>
<accession>A0A8S3RQK4</accession>
<keyword evidence="5" id="KW-0547">Nucleotide-binding</keyword>
<name>A0A8S3RQK4_MYTED</name>
<evidence type="ECO:0000256" key="9">
    <source>
        <dbReference type="ARBA" id="ARBA00023212"/>
    </source>
</evidence>
<keyword evidence="8" id="KW-0505">Motor protein</keyword>
<dbReference type="SUPFAM" id="SSF52540">
    <property type="entry name" value="P-loop containing nucleoside triphosphate hydrolases"/>
    <property type="match status" value="1"/>
</dbReference>
<dbReference type="Pfam" id="PF00063">
    <property type="entry name" value="Myosin_head"/>
    <property type="match status" value="1"/>
</dbReference>
<evidence type="ECO:0000313" key="13">
    <source>
        <dbReference type="EMBL" id="CAG2211812.1"/>
    </source>
</evidence>
<dbReference type="OrthoDB" id="6194797at2759"/>
<evidence type="ECO:0000256" key="8">
    <source>
        <dbReference type="ARBA" id="ARBA00023175"/>
    </source>
</evidence>
<feature type="domain" description="Myosin motor" evidence="12">
    <location>
        <begin position="264"/>
        <end position="348"/>
    </location>
</feature>
<keyword evidence="7 11" id="KW-0518">Myosin</keyword>
<dbReference type="GO" id="GO:0004674">
    <property type="term" value="F:protein serine/threonine kinase activity"/>
    <property type="evidence" value="ECO:0007669"/>
    <property type="project" value="TreeGrafter"/>
</dbReference>
<comment type="caution">
    <text evidence="11">Lacks conserved residue(s) required for the propagation of feature annotation.</text>
</comment>
<dbReference type="GO" id="GO:0005524">
    <property type="term" value="F:ATP binding"/>
    <property type="evidence" value="ECO:0007669"/>
    <property type="project" value="UniProtKB-KW"/>
</dbReference>
<evidence type="ECO:0000256" key="3">
    <source>
        <dbReference type="ARBA" id="ARBA00022490"/>
    </source>
</evidence>
<evidence type="ECO:0000256" key="5">
    <source>
        <dbReference type="ARBA" id="ARBA00022741"/>
    </source>
</evidence>
<dbReference type="PROSITE" id="PS51456">
    <property type="entry name" value="MYOSIN_MOTOR"/>
    <property type="match status" value="1"/>
</dbReference>
<dbReference type="AlphaFoldDB" id="A0A8S3RQK4"/>
<evidence type="ECO:0000256" key="10">
    <source>
        <dbReference type="ARBA" id="ARBA00023273"/>
    </source>
</evidence>
<evidence type="ECO:0000256" key="1">
    <source>
        <dbReference type="ARBA" id="ARBA00004245"/>
    </source>
</evidence>
<evidence type="ECO:0000313" key="14">
    <source>
        <dbReference type="Proteomes" id="UP000683360"/>
    </source>
</evidence>
<keyword evidence="3" id="KW-0963">Cytoplasm</keyword>
<gene>
    <name evidence="13" type="ORF">MEDL_25815</name>
</gene>
<dbReference type="InterPro" id="IPR001609">
    <property type="entry name" value="Myosin_head_motor_dom-like"/>
</dbReference>
<comment type="similarity">
    <text evidence="11">Belongs to the TRAFAC class myosin-kinesin ATPase superfamily. Myosin family.</text>
</comment>
<dbReference type="InterPro" id="IPR036961">
    <property type="entry name" value="Kinesin_motor_dom_sf"/>
</dbReference>
<dbReference type="PANTHER" id="PTHR46256">
    <property type="entry name" value="AGAP011099-PA"/>
    <property type="match status" value="1"/>
</dbReference>
<dbReference type="InterPro" id="IPR052409">
    <property type="entry name" value="Myosin-III_kinase_activity"/>
</dbReference>
<evidence type="ECO:0000256" key="11">
    <source>
        <dbReference type="PROSITE-ProRule" id="PRU00782"/>
    </source>
</evidence>
<comment type="caution">
    <text evidence="13">The sequence shown here is derived from an EMBL/GenBank/DDBJ whole genome shotgun (WGS) entry which is preliminary data.</text>
</comment>
<evidence type="ECO:0000256" key="2">
    <source>
        <dbReference type="ARBA" id="ARBA00004316"/>
    </source>
</evidence>
<sequence>MFLNINITNDYLRNQLIFQREFQEDPAEVVKDLEDELEFKREQLSKLENTETRDLKRKLVDVQFKLQDKDVMKNKELSAKKKGTTSLLLNKQIIRRVGPADELSKYNRPFGGTQSFPSSSNTKNDIDESVIDPIFAVEDTENHRENSPNHSTCSSTISDVFPEEDQSNIQDTHVKGRFSQRDRRALILLLYKQIHMLKVGWVRGSSCIDSVVLGTGTHVKGRLGQGNLRALLLLFYEQTVTRTHAIQHDLIWAYTTSLRMAKVKGIDDLAKLIDLEDQVILHELKKRYERNVIYTYIGDILVSVNPYAPLIIYGDQIGQDYGNLKLLSDMSPPNMHLQLLIQMFDVSL</sequence>
<comment type="subcellular location">
    <subcellularLocation>
        <location evidence="2">Cell projection</location>
    </subcellularLocation>
    <subcellularLocation>
        <location evidence="1">Cytoplasm</location>
        <location evidence="1">Cytoskeleton</location>
    </subcellularLocation>
</comment>
<dbReference type="Proteomes" id="UP000683360">
    <property type="component" value="Unassembled WGS sequence"/>
</dbReference>
<evidence type="ECO:0000259" key="12">
    <source>
        <dbReference type="PROSITE" id="PS51456"/>
    </source>
</evidence>
<dbReference type="PANTHER" id="PTHR46256:SF3">
    <property type="entry name" value="MYOSIN MOTOR DOMAIN-CONTAINING PROTEIN"/>
    <property type="match status" value="1"/>
</dbReference>
<dbReference type="InterPro" id="IPR027417">
    <property type="entry name" value="P-loop_NTPase"/>
</dbReference>
<dbReference type="GO" id="GO:0042995">
    <property type="term" value="C:cell projection"/>
    <property type="evidence" value="ECO:0007669"/>
    <property type="project" value="UniProtKB-SubCell"/>
</dbReference>
<protein>
    <recommendedName>
        <fullName evidence="12">Myosin motor domain-containing protein</fullName>
    </recommendedName>
</protein>
<dbReference type="GO" id="GO:0030832">
    <property type="term" value="P:regulation of actin filament length"/>
    <property type="evidence" value="ECO:0007669"/>
    <property type="project" value="TreeGrafter"/>
</dbReference>
<evidence type="ECO:0000256" key="4">
    <source>
        <dbReference type="ARBA" id="ARBA00022737"/>
    </source>
</evidence>
<keyword evidence="4" id="KW-0677">Repeat</keyword>
<keyword evidence="9" id="KW-0206">Cytoskeleton</keyword>
<dbReference type="GO" id="GO:0016459">
    <property type="term" value="C:myosin complex"/>
    <property type="evidence" value="ECO:0007669"/>
    <property type="project" value="UniProtKB-KW"/>
</dbReference>
<dbReference type="Gene3D" id="3.40.850.10">
    <property type="entry name" value="Kinesin motor domain"/>
    <property type="match status" value="1"/>
</dbReference>